<feature type="region of interest" description="Disordered" evidence="1">
    <location>
        <begin position="1"/>
        <end position="28"/>
    </location>
</feature>
<dbReference type="PANTHER" id="PTHR33240:SF8">
    <property type="entry name" value="OS03G0439900 PROTEIN"/>
    <property type="match status" value="1"/>
</dbReference>
<evidence type="ECO:0000256" key="1">
    <source>
        <dbReference type="SAM" id="MobiDB-lite"/>
    </source>
</evidence>
<dbReference type="Gene3D" id="3.10.10.10">
    <property type="entry name" value="HIV Type 1 Reverse Transcriptase, subunit A, domain 1"/>
    <property type="match status" value="1"/>
</dbReference>
<accession>A0A2N9FAL0</accession>
<dbReference type="PANTHER" id="PTHR33240">
    <property type="entry name" value="OS08G0508500 PROTEIN"/>
    <property type="match status" value="1"/>
</dbReference>
<dbReference type="AlphaFoldDB" id="A0A2N9FAL0"/>
<proteinExistence type="predicted"/>
<organism evidence="2">
    <name type="scientific">Fagus sylvatica</name>
    <name type="common">Beechnut</name>
    <dbReference type="NCBI Taxonomy" id="28930"/>
    <lineage>
        <taxon>Eukaryota</taxon>
        <taxon>Viridiplantae</taxon>
        <taxon>Streptophyta</taxon>
        <taxon>Embryophyta</taxon>
        <taxon>Tracheophyta</taxon>
        <taxon>Spermatophyta</taxon>
        <taxon>Magnoliopsida</taxon>
        <taxon>eudicotyledons</taxon>
        <taxon>Gunneridae</taxon>
        <taxon>Pentapetalae</taxon>
        <taxon>rosids</taxon>
        <taxon>fabids</taxon>
        <taxon>Fagales</taxon>
        <taxon>Fagaceae</taxon>
        <taxon>Fagus</taxon>
    </lineage>
</organism>
<name>A0A2N9FAL0_FAGSY</name>
<dbReference type="EMBL" id="OIVN01000671">
    <property type="protein sequence ID" value="SPC83879.1"/>
    <property type="molecule type" value="Genomic_DNA"/>
</dbReference>
<feature type="compositionally biased region" description="Pro residues" evidence="1">
    <location>
        <begin position="11"/>
        <end position="21"/>
    </location>
</feature>
<dbReference type="Gene3D" id="2.40.70.10">
    <property type="entry name" value="Acid Proteases"/>
    <property type="match status" value="1"/>
</dbReference>
<dbReference type="InterPro" id="IPR043502">
    <property type="entry name" value="DNA/RNA_pol_sf"/>
</dbReference>
<evidence type="ECO:0008006" key="3">
    <source>
        <dbReference type="Google" id="ProtNLM"/>
    </source>
</evidence>
<evidence type="ECO:0000313" key="2">
    <source>
        <dbReference type="EMBL" id="SPC83879.1"/>
    </source>
</evidence>
<dbReference type="SUPFAM" id="SSF56672">
    <property type="entry name" value="DNA/RNA polymerases"/>
    <property type="match status" value="1"/>
</dbReference>
<gene>
    <name evidence="2" type="ORF">FSB_LOCUS11761</name>
</gene>
<protein>
    <recommendedName>
        <fullName evidence="3">Retrotransposon gag domain-containing protein</fullName>
    </recommendedName>
</protein>
<dbReference type="CDD" id="cd00303">
    <property type="entry name" value="retropepsin_like"/>
    <property type="match status" value="1"/>
</dbReference>
<sequence>MEQNSHVAGPSGPPPPQPPEQTPIEKQGQTLAENIQELARQNQILMEKFIHRETNEEKEVKVQMGEIRDAVKGKDTKNLDCLVHKTDSPFTGDVVSYPLPYKFCMPQLESFDGSKDPLDHLESFKTSLQGKHFVNHFIGGQRHGRPTTHMLNVKQKDGESLRSYLTKFNREVLLVNEVDDKFILTAFMSDLQPENFLFSMHKDPPSTMAEMMRVLIDNGSSTDIIYQPAFQQMKIDKSKLLPFDTPFIGFAGNTVYPQGVVTLQVTMGTYPLQAIKKVDFLVVDCPSAYNAIVGRPTLNRLRAITSTYHLLVCHEDMLGINREVMAHKLNVDPSIYSMKQKRQVFTPKRNTAVMEEVEKLLTIEFIREVYYPEWLANVVMVKKLKGSPLSLPQEH</sequence>
<reference evidence="2" key="1">
    <citation type="submission" date="2018-02" db="EMBL/GenBank/DDBJ databases">
        <authorList>
            <person name="Cohen D.B."/>
            <person name="Kent A.D."/>
        </authorList>
    </citation>
    <scope>NUCLEOTIDE SEQUENCE</scope>
</reference>
<dbReference type="InterPro" id="IPR021109">
    <property type="entry name" value="Peptidase_aspartic_dom_sf"/>
</dbReference>